<dbReference type="PANTHER" id="PTHR43081:SF19">
    <property type="entry name" value="PH-SENSITIVE ADENYLATE CYCLASE RV1264"/>
    <property type="match status" value="1"/>
</dbReference>
<keyword evidence="5" id="KW-1185">Reference proteome</keyword>
<feature type="transmembrane region" description="Helical" evidence="2">
    <location>
        <begin position="199"/>
        <end position="219"/>
    </location>
</feature>
<evidence type="ECO:0000313" key="5">
    <source>
        <dbReference type="Proteomes" id="UP001198862"/>
    </source>
</evidence>
<dbReference type="CDD" id="cd07302">
    <property type="entry name" value="CHD"/>
    <property type="match status" value="1"/>
</dbReference>
<evidence type="ECO:0000313" key="4">
    <source>
        <dbReference type="EMBL" id="MCC8431220.1"/>
    </source>
</evidence>
<sequence>MTDPNLVRRLTTILAIDVVAFSAMSARDEEHALGLLGTRLDTAGTLVRQHRGRVFKMTGDGLLAEFASPVEAVRAALEIQEAMRSANAPAGPDDQLTLRIGVNLGDVVENGDDLMGDAVNVAVRLESISATGGICISGSVYEQIVGKLMLGAEDIGEQHVKNIPRPIHAYRLTIDGPRPGGSSHPAHAAARRMPRARSLLVGGVAGVLVLAALAGTFYLRDPAPTPTLQTAEPTSDLPVINRPLPETVAGTAASRTAPAAAPPAATPDPGPRRYIAKEVPFVPDFRMRALENYARAEGAKALALNVRGIFAMATRRVDEDAARHAALEECNRAVARDVPRVRDYDRCMLYAVENDVVWSFRPPPMPPPPYVPASRPSPPIAFDPATAPLLHPQARERLALRYVPNQHDRALVLGHARFDWWTPSETDADVIRRNLQVCGHLTGRPCVVYALKNEVLVRTPQSMRATDVLTPQDVTGLDAGQIKALEQYLIANDWRAVALGMNGRIGLASGRATEQDATAMALQACRDAGGSECSIIAIGPFLVAPP</sequence>
<evidence type="ECO:0000256" key="2">
    <source>
        <dbReference type="SAM" id="Phobius"/>
    </source>
</evidence>
<feature type="domain" description="Guanylate cyclase" evidence="3">
    <location>
        <begin position="12"/>
        <end position="126"/>
    </location>
</feature>
<dbReference type="PANTHER" id="PTHR43081">
    <property type="entry name" value="ADENYLATE CYCLASE, TERMINAL-DIFFERENTIATION SPECIFIC-RELATED"/>
    <property type="match status" value="1"/>
</dbReference>
<keyword evidence="2" id="KW-0812">Transmembrane</keyword>
<comment type="caution">
    <text evidence="4">The sequence shown here is derived from an EMBL/GenBank/DDBJ whole genome shotgun (WGS) entry which is preliminary data.</text>
</comment>
<dbReference type="RefSeq" id="WP_230552438.1">
    <property type="nucleotide sequence ID" value="NZ_JAJISD010000009.1"/>
</dbReference>
<evidence type="ECO:0000259" key="3">
    <source>
        <dbReference type="PROSITE" id="PS50125"/>
    </source>
</evidence>
<evidence type="ECO:0000256" key="1">
    <source>
        <dbReference type="SAM" id="MobiDB-lite"/>
    </source>
</evidence>
<feature type="region of interest" description="Disordered" evidence="1">
    <location>
        <begin position="251"/>
        <end position="272"/>
    </location>
</feature>
<reference evidence="4 5" key="1">
    <citation type="submission" date="2021-11" db="EMBL/GenBank/DDBJ databases">
        <authorList>
            <person name="Lee D.-H."/>
            <person name="Kim S.-B."/>
        </authorList>
    </citation>
    <scope>NUCLEOTIDE SEQUENCE [LARGE SCALE GENOMIC DNA]</scope>
    <source>
        <strain evidence="4 5">KCTC 52223</strain>
    </source>
</reference>
<proteinExistence type="predicted"/>
<accession>A0ABS8KYS8</accession>
<gene>
    <name evidence="4" type="ORF">LJ725_19775</name>
</gene>
<keyword evidence="2" id="KW-1133">Transmembrane helix</keyword>
<dbReference type="Gene3D" id="3.30.70.1230">
    <property type="entry name" value="Nucleotide cyclase"/>
    <property type="match status" value="1"/>
</dbReference>
<dbReference type="PROSITE" id="PS50125">
    <property type="entry name" value="GUANYLATE_CYCLASE_2"/>
    <property type="match status" value="1"/>
</dbReference>
<keyword evidence="2" id="KW-0472">Membrane</keyword>
<organism evidence="4 5">
    <name type="scientific">Reyranella aquatilis</name>
    <dbReference type="NCBI Taxonomy" id="2035356"/>
    <lineage>
        <taxon>Bacteria</taxon>
        <taxon>Pseudomonadati</taxon>
        <taxon>Pseudomonadota</taxon>
        <taxon>Alphaproteobacteria</taxon>
        <taxon>Hyphomicrobiales</taxon>
        <taxon>Reyranellaceae</taxon>
        <taxon>Reyranella</taxon>
    </lineage>
</organism>
<dbReference type="Pfam" id="PF00211">
    <property type="entry name" value="Guanylate_cyc"/>
    <property type="match status" value="1"/>
</dbReference>
<protein>
    <recommendedName>
        <fullName evidence="3">Guanylate cyclase domain-containing protein</fullName>
    </recommendedName>
</protein>
<dbReference type="Proteomes" id="UP001198862">
    <property type="component" value="Unassembled WGS sequence"/>
</dbReference>
<name>A0ABS8KYS8_9HYPH</name>
<dbReference type="InterPro" id="IPR050697">
    <property type="entry name" value="Adenylyl/Guanylyl_Cyclase_3/4"/>
</dbReference>
<dbReference type="InterPro" id="IPR001054">
    <property type="entry name" value="A/G_cyclase"/>
</dbReference>
<dbReference type="SUPFAM" id="SSF55073">
    <property type="entry name" value="Nucleotide cyclase"/>
    <property type="match status" value="1"/>
</dbReference>
<dbReference type="EMBL" id="JAJISD010000009">
    <property type="protein sequence ID" value="MCC8431220.1"/>
    <property type="molecule type" value="Genomic_DNA"/>
</dbReference>
<feature type="compositionally biased region" description="Pro residues" evidence="1">
    <location>
        <begin position="260"/>
        <end position="269"/>
    </location>
</feature>
<dbReference type="InterPro" id="IPR029787">
    <property type="entry name" value="Nucleotide_cyclase"/>
</dbReference>